<evidence type="ECO:0000313" key="6">
    <source>
        <dbReference type="Proteomes" id="UP001604336"/>
    </source>
</evidence>
<dbReference type="PANTHER" id="PTHR47938:SF7">
    <property type="entry name" value="PENTACOTRIPEPTIDE-REPEAT REGION OF PRORP DOMAIN-CONTAINING PROTEIN"/>
    <property type="match status" value="1"/>
</dbReference>
<dbReference type="EMBL" id="JBFOLK010000008">
    <property type="protein sequence ID" value="KAL2493178.1"/>
    <property type="molecule type" value="Genomic_DNA"/>
</dbReference>
<dbReference type="PANTHER" id="PTHR47938">
    <property type="entry name" value="RESPIRATORY COMPLEX I CHAPERONE (CIA84), PUTATIVE (AFU_ORTHOLOGUE AFUA_2G06020)-RELATED"/>
    <property type="match status" value="1"/>
</dbReference>
<dbReference type="Pfam" id="PF01535">
    <property type="entry name" value="PPR"/>
    <property type="match status" value="4"/>
</dbReference>
<feature type="repeat" description="PPR" evidence="3">
    <location>
        <begin position="454"/>
        <end position="488"/>
    </location>
</feature>
<dbReference type="Pfam" id="PF13041">
    <property type="entry name" value="PPR_2"/>
    <property type="match status" value="4"/>
</dbReference>
<keyword evidence="4" id="KW-0732">Signal</keyword>
<dbReference type="Proteomes" id="UP001604336">
    <property type="component" value="Unassembled WGS sequence"/>
</dbReference>
<reference evidence="6" key="1">
    <citation type="submission" date="2024-07" db="EMBL/GenBank/DDBJ databases">
        <title>Two chromosome-level genome assemblies of Korean endemic species Abeliophyllum distichum and Forsythia ovata (Oleaceae).</title>
        <authorList>
            <person name="Jang H."/>
        </authorList>
    </citation>
    <scope>NUCLEOTIDE SEQUENCE [LARGE SCALE GENOMIC DNA]</scope>
</reference>
<dbReference type="AlphaFoldDB" id="A0ABD1RZR1"/>
<feature type="repeat" description="PPR" evidence="3">
    <location>
        <begin position="559"/>
        <end position="593"/>
    </location>
</feature>
<dbReference type="InterPro" id="IPR011990">
    <property type="entry name" value="TPR-like_helical_dom_sf"/>
</dbReference>
<evidence type="ECO:0000256" key="1">
    <source>
        <dbReference type="ARBA" id="ARBA00007626"/>
    </source>
</evidence>
<comment type="caution">
    <text evidence="5">The sequence shown here is derived from an EMBL/GenBank/DDBJ whole genome shotgun (WGS) entry which is preliminary data.</text>
</comment>
<feature type="repeat" description="PPR" evidence="3">
    <location>
        <begin position="524"/>
        <end position="558"/>
    </location>
</feature>
<feature type="repeat" description="PPR" evidence="3">
    <location>
        <begin position="594"/>
        <end position="628"/>
    </location>
</feature>
<accession>A0ABD1RZR1</accession>
<organism evidence="5 6">
    <name type="scientific">Abeliophyllum distichum</name>
    <dbReference type="NCBI Taxonomy" id="126358"/>
    <lineage>
        <taxon>Eukaryota</taxon>
        <taxon>Viridiplantae</taxon>
        <taxon>Streptophyta</taxon>
        <taxon>Embryophyta</taxon>
        <taxon>Tracheophyta</taxon>
        <taxon>Spermatophyta</taxon>
        <taxon>Magnoliopsida</taxon>
        <taxon>eudicotyledons</taxon>
        <taxon>Gunneridae</taxon>
        <taxon>Pentapetalae</taxon>
        <taxon>asterids</taxon>
        <taxon>lamiids</taxon>
        <taxon>Lamiales</taxon>
        <taxon>Oleaceae</taxon>
        <taxon>Forsythieae</taxon>
        <taxon>Abeliophyllum</taxon>
    </lineage>
</organism>
<dbReference type="PROSITE" id="PS51375">
    <property type="entry name" value="PPR"/>
    <property type="match status" value="11"/>
</dbReference>
<evidence type="ECO:0000313" key="5">
    <source>
        <dbReference type="EMBL" id="KAL2493178.1"/>
    </source>
</evidence>
<gene>
    <name evidence="5" type="ORF">Adt_28806</name>
</gene>
<comment type="similarity">
    <text evidence="1">Belongs to the PPR family. P subfamily.</text>
</comment>
<evidence type="ECO:0000256" key="4">
    <source>
        <dbReference type="SAM" id="SignalP"/>
    </source>
</evidence>
<keyword evidence="6" id="KW-1185">Reference proteome</keyword>
<sequence>MVLFLLLMKLLGSIFKTCYAGIKLRSQKFRFFAHMSTALPALSYSQDKDFSSGNDSPCNGKHIADECVEQHDWSVGFGVNHSFNQKATDNDELKRIERTLQNSGWDLGSLGSYKNLNLDEYNIIRILKDLFEESGNASPALYFFIWSHHCMGSKLTVRSISTMIHVLIAGNMNYRAMDLTLYLVRKNNGEDWWLILLFRLYFETSINRQVLVTAYSMLVNCYVQENMVNMALKLLDKMKSLDIFPSIGVCNSLLGALLRGGEHIDFAWEFLEEIQHQGMGYNVSIINLFLQKYCSDSNLGSGWKLLMEMKHCGISPDIVAYTTVINSLCKQSLWREAASILFKLSAVGIFIDSVCASSVIHGFCKVGKMEEAFNLMKVFNISPNIFICNSLMSWLCTAGNMIAALNMFHEMSESGLFPDSYCFTTIIRGYCKIRDMNMALSILAKMLKSRIKPSIVTYTILVDCCCKSGDMEMAEYFFQKMPEEGLAPDVVAYNTLMDGFGKKGYLHKVFELLNIMKSSGISPGNVTYNIVIHSLVVRGYAIEAKDLLDELVRRGFSPDIIAFTNIVNGFTKKGNFEEAFLIWLYISETNMKPDVVMCSSILNGFCRVRRMDEAYALFVKMLSMGLIPDLILYNTLIHGFCSTGDFANACHIVNMMTKHDIYPNDGTHKAFALGYEKKWVKNPSEVATCKLQQLVPKYGA</sequence>
<dbReference type="InterPro" id="IPR002885">
    <property type="entry name" value="PPR_rpt"/>
</dbReference>
<keyword evidence="2" id="KW-0677">Repeat</keyword>
<evidence type="ECO:0000256" key="3">
    <source>
        <dbReference type="PROSITE-ProRule" id="PRU00708"/>
    </source>
</evidence>
<feature type="repeat" description="PPR" evidence="3">
    <location>
        <begin position="629"/>
        <end position="663"/>
    </location>
</feature>
<feature type="repeat" description="PPR" evidence="3">
    <location>
        <begin position="282"/>
        <end position="316"/>
    </location>
</feature>
<dbReference type="Gene3D" id="1.25.40.10">
    <property type="entry name" value="Tetratricopeptide repeat domain"/>
    <property type="match status" value="5"/>
</dbReference>
<feature type="repeat" description="PPR" evidence="3">
    <location>
        <begin position="384"/>
        <end position="418"/>
    </location>
</feature>
<dbReference type="NCBIfam" id="TIGR00756">
    <property type="entry name" value="PPR"/>
    <property type="match status" value="10"/>
</dbReference>
<feature type="signal peptide" evidence="4">
    <location>
        <begin position="1"/>
        <end position="20"/>
    </location>
</feature>
<dbReference type="Pfam" id="PF12854">
    <property type="entry name" value="PPR_1"/>
    <property type="match status" value="1"/>
</dbReference>
<feature type="repeat" description="PPR" evidence="3">
    <location>
        <begin position="317"/>
        <end position="351"/>
    </location>
</feature>
<feature type="chain" id="PRO_5044876640" evidence="4">
    <location>
        <begin position="21"/>
        <end position="700"/>
    </location>
</feature>
<name>A0ABD1RZR1_9LAMI</name>
<evidence type="ECO:0000256" key="2">
    <source>
        <dbReference type="ARBA" id="ARBA00022737"/>
    </source>
</evidence>
<proteinExistence type="inferred from homology"/>
<protein>
    <submittedName>
        <fullName evidence="5">Pentatricopeptide repeat-containing protein</fullName>
    </submittedName>
</protein>
<feature type="repeat" description="PPR" evidence="3">
    <location>
        <begin position="211"/>
        <end position="245"/>
    </location>
</feature>
<feature type="repeat" description="PPR" evidence="3">
    <location>
        <begin position="489"/>
        <end position="523"/>
    </location>
</feature>
<feature type="repeat" description="PPR" evidence="3">
    <location>
        <begin position="419"/>
        <end position="453"/>
    </location>
</feature>